<gene>
    <name evidence="1" type="ORF">Agabi119p4_5630</name>
</gene>
<dbReference type="EMBL" id="JABXXO010000007">
    <property type="protein sequence ID" value="KAF7773463.1"/>
    <property type="molecule type" value="Genomic_DNA"/>
</dbReference>
<dbReference type="Proteomes" id="UP000629468">
    <property type="component" value="Unassembled WGS sequence"/>
</dbReference>
<protein>
    <submittedName>
        <fullName evidence="1">Uncharacterized protein</fullName>
    </submittedName>
</protein>
<proteinExistence type="predicted"/>
<evidence type="ECO:0000313" key="1">
    <source>
        <dbReference type="EMBL" id="KAF7773463.1"/>
    </source>
</evidence>
<accession>A0A8H7F209</accession>
<sequence length="521" mass="59105">MWIVASRPEPHITSFFGDASVATACTKEELMIDSNEACEDVRRYLCDELNKIKLAYPSILKCKREWPSELEFKKIATAAGGLFAYASTVVQYIGDPHYRDPATQLRFVLDAIHGGPKGDVSGKDHPMALLDALYQRILANISADVMTNARKLLLMYSDNRWCSINFRMMCNILGLSEAAAYGAICQLHAILKVPAPDDAGTDCLAYLHKSFPNFLCDFKRSNFSSNMQDEAGRLWAQCSFRIVEDVFEDWDSIDGGEGIECDQVGYLKGGLGFCDTISLSWPGDERYQITDDQLRLKLYCGSMASVCNGFGFDNKFYWSISCFHILTTRFTALGVLSPISKLRNSVFDHFRLELMELGKLKQVPLSMFDYAAVCGWIELRFMSPIGMGAQSFDTWNTSCEHFKRIDEHGDGLPQWRGWKTSFGRSIAGDKEDVTHTDNPKFNRKVGKDSHWEVEGFEEGLECLYCSRRFARHFIDNSHELVTVFVDSTGLCYVELLFVDLDDGVSEWRYRFFHSGRPSYVN</sequence>
<reference evidence="1 2" key="1">
    <citation type="journal article" name="Sci. Rep.">
        <title>Telomere-to-telomere assembled and centromere annotated genomes of the two main subspecies of the button mushroom Agaricus bisporus reveal especially polymorphic chromosome ends.</title>
        <authorList>
            <person name="Sonnenberg A.S.M."/>
            <person name="Sedaghat-Telgerd N."/>
            <person name="Lavrijssen B."/>
            <person name="Ohm R.A."/>
            <person name="Hendrickx P.M."/>
            <person name="Scholtmeijer K."/>
            <person name="Baars J.J.P."/>
            <person name="van Peer A."/>
        </authorList>
    </citation>
    <scope>NUCLEOTIDE SEQUENCE [LARGE SCALE GENOMIC DNA]</scope>
    <source>
        <strain evidence="1 2">H119_p4</strain>
    </source>
</reference>
<evidence type="ECO:0000313" key="2">
    <source>
        <dbReference type="Proteomes" id="UP000629468"/>
    </source>
</evidence>
<comment type="caution">
    <text evidence="1">The sequence shown here is derived from an EMBL/GenBank/DDBJ whole genome shotgun (WGS) entry which is preliminary data.</text>
</comment>
<organism evidence="1 2">
    <name type="scientific">Agaricus bisporus var. burnettii</name>
    <dbReference type="NCBI Taxonomy" id="192524"/>
    <lineage>
        <taxon>Eukaryota</taxon>
        <taxon>Fungi</taxon>
        <taxon>Dikarya</taxon>
        <taxon>Basidiomycota</taxon>
        <taxon>Agaricomycotina</taxon>
        <taxon>Agaricomycetes</taxon>
        <taxon>Agaricomycetidae</taxon>
        <taxon>Agaricales</taxon>
        <taxon>Agaricineae</taxon>
        <taxon>Agaricaceae</taxon>
        <taxon>Agaricus</taxon>
    </lineage>
</organism>
<name>A0A8H7F209_AGABI</name>
<dbReference type="AlphaFoldDB" id="A0A8H7F209"/>